<feature type="transmembrane region" description="Helical" evidence="1">
    <location>
        <begin position="275"/>
        <end position="294"/>
    </location>
</feature>
<dbReference type="PANTHER" id="PTHR34978">
    <property type="entry name" value="POSSIBLE SENSOR-TRANSDUCER PROTEIN BLAR"/>
    <property type="match status" value="1"/>
</dbReference>
<feature type="transmembrane region" description="Helical" evidence="1">
    <location>
        <begin position="38"/>
        <end position="58"/>
    </location>
</feature>
<dbReference type="InterPro" id="IPR052173">
    <property type="entry name" value="Beta-lactam_resp_regulator"/>
</dbReference>
<keyword evidence="1" id="KW-1133">Transmembrane helix</keyword>
<organism evidence="3">
    <name type="scientific">Dyadobacter sp. 676</name>
    <dbReference type="NCBI Taxonomy" id="3088362"/>
    <lineage>
        <taxon>Bacteria</taxon>
        <taxon>Pseudomonadati</taxon>
        <taxon>Bacteroidota</taxon>
        <taxon>Cytophagia</taxon>
        <taxon>Cytophagales</taxon>
        <taxon>Spirosomataceae</taxon>
        <taxon>Dyadobacter</taxon>
    </lineage>
</organism>
<proteinExistence type="predicted"/>
<evidence type="ECO:0000259" key="2">
    <source>
        <dbReference type="Pfam" id="PF05569"/>
    </source>
</evidence>
<dbReference type="InterPro" id="IPR008756">
    <property type="entry name" value="Peptidase_M56"/>
</dbReference>
<keyword evidence="1" id="KW-0812">Transmembrane</keyword>
<dbReference type="AlphaFoldDB" id="A0AAU8FJJ8"/>
<name>A0AAU8FJJ8_9BACT</name>
<keyword evidence="1" id="KW-0472">Membrane</keyword>
<protein>
    <submittedName>
        <fullName evidence="3">M56 family metallopeptidase</fullName>
    </submittedName>
</protein>
<reference evidence="3" key="1">
    <citation type="submission" date="2024-06" db="EMBL/GenBank/DDBJ databases">
        <title>Sequencing and assembly of the genome of Dyadobacter sp. strain 676, a symbiont of Cyamopsis tetragonoloba.</title>
        <authorList>
            <person name="Guro P."/>
            <person name="Sazanova A."/>
            <person name="Kuznetsova I."/>
            <person name="Belimov A."/>
            <person name="Safronova V."/>
        </authorList>
    </citation>
    <scope>NUCLEOTIDE SEQUENCE</scope>
    <source>
        <strain evidence="3">676</strain>
    </source>
</reference>
<feature type="domain" description="Peptidase M56" evidence="2">
    <location>
        <begin position="11"/>
        <end position="266"/>
    </location>
</feature>
<dbReference type="CDD" id="cd07341">
    <property type="entry name" value="M56_BlaR1_MecR1_like"/>
    <property type="match status" value="1"/>
</dbReference>
<dbReference type="Pfam" id="PF05569">
    <property type="entry name" value="Peptidase_M56"/>
    <property type="match status" value="1"/>
</dbReference>
<gene>
    <name evidence="3" type="ORF">ABV298_28060</name>
</gene>
<evidence type="ECO:0000313" key="3">
    <source>
        <dbReference type="EMBL" id="XCH24124.1"/>
    </source>
</evidence>
<dbReference type="PANTHER" id="PTHR34978:SF3">
    <property type="entry name" value="SLR0241 PROTEIN"/>
    <property type="match status" value="1"/>
</dbReference>
<dbReference type="EMBL" id="CP159289">
    <property type="protein sequence ID" value="XCH24124.1"/>
    <property type="molecule type" value="Genomic_DNA"/>
</dbReference>
<evidence type="ECO:0000256" key="1">
    <source>
        <dbReference type="SAM" id="Phobius"/>
    </source>
</evidence>
<dbReference type="RefSeq" id="WP_353719447.1">
    <property type="nucleotide sequence ID" value="NZ_CP159289.1"/>
</dbReference>
<feature type="transmembrane region" description="Helical" evidence="1">
    <location>
        <begin position="104"/>
        <end position="122"/>
    </location>
</feature>
<sequence>MSAFPDYLLKLSVSFAVIAIFYHLVLRRLTFFDWNRHYLCWYSVQCFVFPLININTFLTPSAAPSPAHAFVQSVPAIASVAPAGPAPAWPVVPAEPVMPESADWVFRIWLAGAVVMLFRLLVNLRSYLRIRAQSRLFSDDGVKIYHFDLEMSPFSFWNAIFYNPRLHHPDELQDMILHEYVHVQQRHSIDVIWSEVICIVNWFNPFAWLIRSAIRQNLEYIADQKVLENHGDPKAYQYLLLRTAVGKEFPLINQFGCHSLKQRIVMMNRRASPRMLLSCFLFVFPLLAVLLAAFRADQPGESPRRNSVRIWSGGFEESKRKPKDLLHLSGLILDAETQKPIAGYVMNLYHDDRFIKTVTTDMDGFYFEEVPAKPEKNVTRDYTLRGVSDDFITGKSYQEGMPFGDGFTIFFLRKPELNSLLFTSYGVSPNPFYDSYDPRNTAKELKSYLLESVPPFAREMQLRVEYFRLKRWPKGVITVYKGAYFDRNRRLMGYRNKTKLFLNGKPADYTQINAAFKDYPYLLTEKQEKRTYNHHMSASEISYFTFPVYRDAPPVALVKGNVEIKDVRSFDPSRLNTEPYMLDGFRQVYGASSNLMPAKQEIKQVMLLKGSLAKYYDPALDRIWWIETRPVNEVFERPDFALK</sequence>
<accession>A0AAU8FJJ8</accession>
<feature type="transmembrane region" description="Helical" evidence="1">
    <location>
        <begin position="7"/>
        <end position="26"/>
    </location>
</feature>